<evidence type="ECO:0000313" key="1">
    <source>
        <dbReference type="EMBL" id="KAH9511326.1"/>
    </source>
</evidence>
<name>A0A922L2W7_DERFA</name>
<gene>
    <name evidence="1" type="ORF">DERF_009796</name>
</gene>
<reference evidence="1" key="2">
    <citation type="journal article" date="2022" name="Res Sq">
        <title>Comparative Genomics Reveals Insights into the Divergent Evolution of Astigmatic Mites and Household Pest Adaptations.</title>
        <authorList>
            <person name="Xiong Q."/>
            <person name="Wan A.T.-Y."/>
            <person name="Liu X.-Y."/>
            <person name="Fung C.S.-H."/>
            <person name="Xiao X."/>
            <person name="Malainual N."/>
            <person name="Hou J."/>
            <person name="Wang L."/>
            <person name="Wang M."/>
            <person name="Yang K."/>
            <person name="Cui Y."/>
            <person name="Leung E."/>
            <person name="Nong W."/>
            <person name="Shin S.-K."/>
            <person name="Au S."/>
            <person name="Jeong K.Y."/>
            <person name="Chew F.T."/>
            <person name="Hui J."/>
            <person name="Leung T.F."/>
            <person name="Tungtrongchitr A."/>
            <person name="Zhong N."/>
            <person name="Liu Z."/>
            <person name="Tsui S."/>
        </authorList>
    </citation>
    <scope>NUCLEOTIDE SEQUENCE</scope>
    <source>
        <strain evidence="1">Derf</strain>
        <tissue evidence="1">Whole organism</tissue>
    </source>
</reference>
<evidence type="ECO:0000313" key="2">
    <source>
        <dbReference type="Proteomes" id="UP000790347"/>
    </source>
</evidence>
<sequence length="62" mass="7026">MEKIPNARNKFINKCDHLKHNDKDDGLPVRWSFCKNACKNANVMIRCLRALNGISRNAATGL</sequence>
<proteinExistence type="predicted"/>
<comment type="caution">
    <text evidence="1">The sequence shown here is derived from an EMBL/GenBank/DDBJ whole genome shotgun (WGS) entry which is preliminary data.</text>
</comment>
<protein>
    <submittedName>
        <fullName evidence="1">Uncharacterized protein</fullName>
    </submittedName>
</protein>
<keyword evidence="2" id="KW-1185">Reference proteome</keyword>
<dbReference type="EMBL" id="ASGP02000004">
    <property type="protein sequence ID" value="KAH9511326.1"/>
    <property type="molecule type" value="Genomic_DNA"/>
</dbReference>
<accession>A0A922L2W7</accession>
<organism evidence="1 2">
    <name type="scientific">Dermatophagoides farinae</name>
    <name type="common">American house dust mite</name>
    <dbReference type="NCBI Taxonomy" id="6954"/>
    <lineage>
        <taxon>Eukaryota</taxon>
        <taxon>Metazoa</taxon>
        <taxon>Ecdysozoa</taxon>
        <taxon>Arthropoda</taxon>
        <taxon>Chelicerata</taxon>
        <taxon>Arachnida</taxon>
        <taxon>Acari</taxon>
        <taxon>Acariformes</taxon>
        <taxon>Sarcoptiformes</taxon>
        <taxon>Astigmata</taxon>
        <taxon>Psoroptidia</taxon>
        <taxon>Analgoidea</taxon>
        <taxon>Pyroglyphidae</taxon>
        <taxon>Dermatophagoidinae</taxon>
        <taxon>Dermatophagoides</taxon>
    </lineage>
</organism>
<reference evidence="1" key="1">
    <citation type="submission" date="2013-05" db="EMBL/GenBank/DDBJ databases">
        <authorList>
            <person name="Yim A.K.Y."/>
            <person name="Chan T.F."/>
            <person name="Ji K.M."/>
            <person name="Liu X.Y."/>
            <person name="Zhou J.W."/>
            <person name="Li R.Q."/>
            <person name="Yang K.Y."/>
            <person name="Li J."/>
            <person name="Li M."/>
            <person name="Law P.T.W."/>
            <person name="Wu Y.L."/>
            <person name="Cai Z.L."/>
            <person name="Qin H."/>
            <person name="Bao Y."/>
            <person name="Leung R.K.K."/>
            <person name="Ng P.K.S."/>
            <person name="Zou J."/>
            <person name="Zhong X.J."/>
            <person name="Ran P.X."/>
            <person name="Zhong N.S."/>
            <person name="Liu Z.G."/>
            <person name="Tsui S.K.W."/>
        </authorList>
    </citation>
    <scope>NUCLEOTIDE SEQUENCE</scope>
    <source>
        <strain evidence="1">Derf</strain>
        <tissue evidence="1">Whole organism</tissue>
    </source>
</reference>
<dbReference type="Proteomes" id="UP000790347">
    <property type="component" value="Unassembled WGS sequence"/>
</dbReference>
<dbReference type="AlphaFoldDB" id="A0A922L2W7"/>